<evidence type="ECO:0000313" key="6">
    <source>
        <dbReference type="EMBL" id="CBZ51440.1"/>
    </source>
</evidence>
<dbReference type="AlphaFoldDB" id="F0VCS5"/>
<dbReference type="Pfam" id="PF03517">
    <property type="entry name" value="Voldacs"/>
    <property type="match status" value="1"/>
</dbReference>
<dbReference type="Gene3D" id="2.30.29.30">
    <property type="entry name" value="Pleckstrin-homology domain (PH domain)/Phosphotyrosine-binding domain (PTB)"/>
    <property type="match status" value="1"/>
</dbReference>
<reference evidence="6" key="1">
    <citation type="submission" date="2011-02" db="EMBL/GenBank/DDBJ databases">
        <authorList>
            <person name="Aslett M."/>
        </authorList>
    </citation>
    <scope>NUCLEOTIDE SEQUENCE</scope>
    <source>
        <strain evidence="6">Liverpool</strain>
    </source>
</reference>
<keyword evidence="8" id="KW-1185">Reference proteome</keyword>
<dbReference type="InParanoid" id="F0VCS5"/>
<gene>
    <name evidence="7" type="ORF">BN1204_012380</name>
    <name evidence="6" type="ORF">NCLIV_012380</name>
</gene>
<proteinExistence type="predicted"/>
<comment type="subcellular location">
    <subcellularLocation>
        <location evidence="2">Cytoplasm</location>
    </subcellularLocation>
    <subcellularLocation>
        <location evidence="1">Nucleus</location>
    </subcellularLocation>
</comment>
<keyword evidence="3" id="KW-0963">Cytoplasm</keyword>
<evidence type="ECO:0000313" key="8">
    <source>
        <dbReference type="Proteomes" id="UP000007494"/>
    </source>
</evidence>
<dbReference type="InterPro" id="IPR039924">
    <property type="entry name" value="ICln/Lot5/Saf5"/>
</dbReference>
<dbReference type="Proteomes" id="UP000007494">
    <property type="component" value="Chromosome V"/>
</dbReference>
<dbReference type="RefSeq" id="XP_003881473.1">
    <property type="nucleotide sequence ID" value="XM_003881424.1"/>
</dbReference>
<dbReference type="PANTHER" id="PTHR21399:SF0">
    <property type="entry name" value="METHYLOSOME SUBUNIT PICLN"/>
    <property type="match status" value="1"/>
</dbReference>
<feature type="region of interest" description="Disordered" evidence="5">
    <location>
        <begin position="165"/>
        <end position="208"/>
    </location>
</feature>
<evidence type="ECO:0000256" key="4">
    <source>
        <dbReference type="ARBA" id="ARBA00023242"/>
    </source>
</evidence>
<dbReference type="GO" id="GO:0045292">
    <property type="term" value="P:mRNA cis splicing, via spliceosome"/>
    <property type="evidence" value="ECO:0007669"/>
    <property type="project" value="TreeGrafter"/>
</dbReference>
<dbReference type="EMBL" id="FR823386">
    <property type="protein sequence ID" value="CBZ51440.1"/>
    <property type="molecule type" value="Genomic_DNA"/>
</dbReference>
<dbReference type="PANTHER" id="PTHR21399">
    <property type="entry name" value="CHLORIDE CONDUCTANCE REGULATORY PROTEIN ICLN"/>
    <property type="match status" value="1"/>
</dbReference>
<dbReference type="VEuPathDB" id="ToxoDB:NCLIV_012380"/>
<keyword evidence="4" id="KW-0539">Nucleus</keyword>
<name>F0VCS5_NEOCL</name>
<evidence type="ECO:0000313" key="7">
    <source>
        <dbReference type="EMBL" id="CEL65388.1"/>
    </source>
</evidence>
<dbReference type="OrthoDB" id="19714at2759"/>
<evidence type="ECO:0000256" key="2">
    <source>
        <dbReference type="ARBA" id="ARBA00004496"/>
    </source>
</evidence>
<dbReference type="GO" id="GO:0034715">
    <property type="term" value="C:pICln-Sm protein complex"/>
    <property type="evidence" value="ECO:0007669"/>
    <property type="project" value="TreeGrafter"/>
</dbReference>
<dbReference type="GeneID" id="13440440"/>
<dbReference type="InterPro" id="IPR011993">
    <property type="entry name" value="PH-like_dom_sf"/>
</dbReference>
<reference evidence="8" key="3">
    <citation type="journal article" date="2012" name="PLoS Pathog.">
        <title>Comparative genomics of the apicomplexan parasites Toxoplasma gondii and Neospora caninum: Coccidia differing in host range and transmission strategy.</title>
        <authorList>
            <person name="Reid A.J."/>
            <person name="Vermont S.J."/>
            <person name="Cotton J.A."/>
            <person name="Harris D."/>
            <person name="Hill-Cawthorne G.A."/>
            <person name="Konen-Waisman S."/>
            <person name="Latham S.M."/>
            <person name="Mourier T."/>
            <person name="Norton R."/>
            <person name="Quail M.A."/>
            <person name="Sanders M."/>
            <person name="Shanmugam D."/>
            <person name="Sohal A."/>
            <person name="Wasmuth J.D."/>
            <person name="Brunk B."/>
            <person name="Grigg M.E."/>
            <person name="Howard J.C."/>
            <person name="Parkinson J."/>
            <person name="Roos D.S."/>
            <person name="Trees A.J."/>
            <person name="Berriman M."/>
            <person name="Pain A."/>
            <person name="Wastling J.M."/>
        </authorList>
    </citation>
    <scope>NUCLEOTIDE SEQUENCE [LARGE SCALE GENOMIC DNA]</scope>
    <source>
        <strain evidence="8">Liverpool</strain>
    </source>
</reference>
<dbReference type="eggNOG" id="KOG3238">
    <property type="taxonomic scope" value="Eukaryota"/>
</dbReference>
<dbReference type="OMA" id="IPEMRIV"/>
<evidence type="ECO:0000256" key="5">
    <source>
        <dbReference type="SAM" id="MobiDB-lite"/>
    </source>
</evidence>
<evidence type="ECO:0000256" key="3">
    <source>
        <dbReference type="ARBA" id="ARBA00022490"/>
    </source>
</evidence>
<reference evidence="6" key="2">
    <citation type="submission" date="2011-03" db="EMBL/GenBank/DDBJ databases">
        <title>Comparative genomics and transcriptomics of Neospora caninum and Toxoplasma gondii.</title>
        <authorList>
            <person name="Reid A.J."/>
            <person name="Sohal A."/>
            <person name="Harris D."/>
            <person name="Quail M."/>
            <person name="Sanders M."/>
            <person name="Berriman M."/>
            <person name="Wastling J.M."/>
            <person name="Pain A."/>
        </authorList>
    </citation>
    <scope>NUCLEOTIDE SEQUENCE</scope>
    <source>
        <strain evidence="6">Liverpool</strain>
    </source>
</reference>
<reference evidence="7" key="4">
    <citation type="journal article" date="2015" name="PLoS ONE">
        <title>Comprehensive Evaluation of Toxoplasma gondii VEG and Neospora caninum LIV Genomes with Tachyzoite Stage Transcriptome and Proteome Defines Novel Transcript Features.</title>
        <authorList>
            <person name="Ramaprasad A."/>
            <person name="Mourier T."/>
            <person name="Naeem R."/>
            <person name="Malas T.B."/>
            <person name="Moussa E."/>
            <person name="Panigrahi A."/>
            <person name="Vermont S.J."/>
            <person name="Otto T.D."/>
            <person name="Wastling J."/>
            <person name="Pain A."/>
        </authorList>
    </citation>
    <scope>NUCLEOTIDE SEQUENCE</scope>
    <source>
        <strain evidence="7">Liverpool</strain>
    </source>
</reference>
<dbReference type="EMBL" id="LN714479">
    <property type="protein sequence ID" value="CEL65388.1"/>
    <property type="molecule type" value="Genomic_DNA"/>
</dbReference>
<dbReference type="GO" id="GO:0005681">
    <property type="term" value="C:spliceosomal complex"/>
    <property type="evidence" value="ECO:0007669"/>
    <property type="project" value="TreeGrafter"/>
</dbReference>
<organism evidence="6 8">
    <name type="scientific">Neospora caninum (strain Liverpool)</name>
    <dbReference type="NCBI Taxonomy" id="572307"/>
    <lineage>
        <taxon>Eukaryota</taxon>
        <taxon>Sar</taxon>
        <taxon>Alveolata</taxon>
        <taxon>Apicomplexa</taxon>
        <taxon>Conoidasida</taxon>
        <taxon>Coccidia</taxon>
        <taxon>Eucoccidiorida</taxon>
        <taxon>Eimeriorina</taxon>
        <taxon>Sarcocystidae</taxon>
        <taxon>Neospora</taxon>
    </lineage>
</organism>
<sequence length="208" mass="22429">MPVQWSPARNADGSLQILQGPHGDEEVIACRENDAALILQGENHGIGTFYVTSRRVAWLTKPDAASAGDEQRKDIAVDYPSIVLHALSRDPNSGHEPCIYCQLKSDAAAEEDEDYVIPEMRIVPSSPEKLDTLFKVMSEMAALNPDPDADDGDDDEDDFIIEADGLREGGSLPGGWEIVEGGEDGNGAGGEDRDAGEREDVDMLPNGH</sequence>
<accession>F0VCS5</accession>
<dbReference type="GO" id="GO:0005829">
    <property type="term" value="C:cytosol"/>
    <property type="evidence" value="ECO:0007669"/>
    <property type="project" value="TreeGrafter"/>
</dbReference>
<dbReference type="GO" id="GO:0000387">
    <property type="term" value="P:spliceosomal snRNP assembly"/>
    <property type="evidence" value="ECO:0007669"/>
    <property type="project" value="TreeGrafter"/>
</dbReference>
<protein>
    <submittedName>
        <fullName evidence="6">Methylosome subunit pICln, related</fullName>
    </submittedName>
</protein>
<evidence type="ECO:0000256" key="1">
    <source>
        <dbReference type="ARBA" id="ARBA00004123"/>
    </source>
</evidence>